<evidence type="ECO:0000256" key="2">
    <source>
        <dbReference type="ARBA" id="ARBA00022485"/>
    </source>
</evidence>
<keyword evidence="3" id="KW-0949">S-adenosyl-L-methionine</keyword>
<dbReference type="KEGG" id="vg:65071894"/>
<name>A0A481W5F8_9CAUD</name>
<organism evidence="8 9">
    <name type="scientific">Fusobacterium phage Fnu1</name>
    <dbReference type="NCBI Taxonomy" id="2530024"/>
    <lineage>
        <taxon>Viruses</taxon>
        <taxon>Duplodnaviria</taxon>
        <taxon>Heunggongvirae</taxon>
        <taxon>Uroviricota</taxon>
        <taxon>Caudoviricetes</taxon>
        <taxon>Latrobevirus</taxon>
        <taxon>Latrobevirus FNU1</taxon>
    </lineage>
</organism>
<proteinExistence type="predicted"/>
<evidence type="ECO:0000313" key="9">
    <source>
        <dbReference type="Proteomes" id="UP000292160"/>
    </source>
</evidence>
<comment type="cofactor">
    <cofactor evidence="1">
        <name>[4Fe-4S] cluster</name>
        <dbReference type="ChEBI" id="CHEBI:49883"/>
    </cofactor>
</comment>
<dbReference type="RefSeq" id="YP_010082886.1">
    <property type="nucleotide sequence ID" value="NC_055035.1"/>
</dbReference>
<evidence type="ECO:0000256" key="1">
    <source>
        <dbReference type="ARBA" id="ARBA00001966"/>
    </source>
</evidence>
<keyword evidence="9" id="KW-1185">Reference proteome</keyword>
<dbReference type="PANTHER" id="PTHR30352">
    <property type="entry name" value="PYRUVATE FORMATE-LYASE-ACTIVATING ENZYME"/>
    <property type="match status" value="1"/>
</dbReference>
<dbReference type="SFLD" id="SFLDS00029">
    <property type="entry name" value="Radical_SAM"/>
    <property type="match status" value="1"/>
</dbReference>
<dbReference type="InterPro" id="IPR034457">
    <property type="entry name" value="Organic_radical-activating"/>
</dbReference>
<dbReference type="InterPro" id="IPR013785">
    <property type="entry name" value="Aldolase_TIM"/>
</dbReference>
<dbReference type="CDD" id="cd01335">
    <property type="entry name" value="Radical_SAM"/>
    <property type="match status" value="1"/>
</dbReference>
<dbReference type="InterPro" id="IPR058240">
    <property type="entry name" value="rSAM_sf"/>
</dbReference>
<evidence type="ECO:0000313" key="8">
    <source>
        <dbReference type="EMBL" id="QBJ04094.1"/>
    </source>
</evidence>
<protein>
    <submittedName>
        <fullName evidence="8">Radical SAM protein</fullName>
    </submittedName>
</protein>
<dbReference type="InterPro" id="IPR007197">
    <property type="entry name" value="rSAM"/>
</dbReference>
<reference evidence="8 9" key="1">
    <citation type="submission" date="2019-02" db="EMBL/GenBank/DDBJ databases">
        <title>Genomic, morphological and functional characterisation of novel bacteriophage Fnu1 capable of disrupt Fusobacterium nucleatum biofilm.</title>
        <authorList>
            <person name="Kabwe M."/>
            <person name="Brown T.L."/>
            <person name="Dashper S."/>
            <person name="Speirs L."/>
            <person name="Ku H."/>
            <person name="Petrovski S."/>
            <person name="Chan H.T."/>
            <person name="Lock P."/>
            <person name="Tucci J."/>
        </authorList>
    </citation>
    <scope>NUCLEOTIDE SEQUENCE [LARGE SCALE GENOMIC DNA]</scope>
</reference>
<sequence>MRYNIKGDDIMKLLNRNNLEIRKAYFLKAFERETEEMAIISFGGCNFHCPYCKRDCQYIDSQGNVIKTRNVSIKELKELIDREAIKGRRVRLSGGDPSVYPKESLEIAKYMKENYNSKISIAHNGSNYNYVKSIIEYLDYIAMDYKAFYKENIEKITGINNPRMHQKEILALCEENNVIVDVRTPIFADTTIEELREIAKELKHYNNVFWTLRKYNEVKGCEFKVPTMEYVTELAKQLNKEFNIKVGTRNYWKGGFEIF</sequence>
<evidence type="ECO:0000256" key="3">
    <source>
        <dbReference type="ARBA" id="ARBA00022691"/>
    </source>
</evidence>
<keyword evidence="2" id="KW-0004">4Fe-4S</keyword>
<evidence type="ECO:0000256" key="4">
    <source>
        <dbReference type="ARBA" id="ARBA00022723"/>
    </source>
</evidence>
<keyword evidence="6" id="KW-0411">Iron-sulfur</keyword>
<dbReference type="PANTHER" id="PTHR30352:SF5">
    <property type="entry name" value="PYRUVATE FORMATE-LYASE 1-ACTIVATING ENZYME"/>
    <property type="match status" value="1"/>
</dbReference>
<dbReference type="GO" id="GO:0046872">
    <property type="term" value="F:metal ion binding"/>
    <property type="evidence" value="ECO:0007669"/>
    <property type="project" value="UniProtKB-KW"/>
</dbReference>
<dbReference type="Gene3D" id="3.20.20.70">
    <property type="entry name" value="Aldolase class I"/>
    <property type="match status" value="1"/>
</dbReference>
<dbReference type="Pfam" id="PF04055">
    <property type="entry name" value="Radical_SAM"/>
    <property type="match status" value="1"/>
</dbReference>
<evidence type="ECO:0000256" key="6">
    <source>
        <dbReference type="ARBA" id="ARBA00023014"/>
    </source>
</evidence>
<dbReference type="GO" id="GO:0051539">
    <property type="term" value="F:4 iron, 4 sulfur cluster binding"/>
    <property type="evidence" value="ECO:0007669"/>
    <property type="project" value="UniProtKB-KW"/>
</dbReference>
<dbReference type="GeneID" id="65071894"/>
<keyword evidence="4" id="KW-0479">Metal-binding</keyword>
<dbReference type="EMBL" id="MK554696">
    <property type="protein sequence ID" value="QBJ04094.1"/>
    <property type="molecule type" value="Genomic_DNA"/>
</dbReference>
<dbReference type="GO" id="GO:0003824">
    <property type="term" value="F:catalytic activity"/>
    <property type="evidence" value="ECO:0007669"/>
    <property type="project" value="InterPro"/>
</dbReference>
<feature type="domain" description="Radical SAM core" evidence="7">
    <location>
        <begin position="29"/>
        <end position="257"/>
    </location>
</feature>
<evidence type="ECO:0000256" key="5">
    <source>
        <dbReference type="ARBA" id="ARBA00023004"/>
    </source>
</evidence>
<accession>A0A481W5F8</accession>
<dbReference type="PROSITE" id="PS51918">
    <property type="entry name" value="RADICAL_SAM"/>
    <property type="match status" value="1"/>
</dbReference>
<dbReference type="Proteomes" id="UP000292160">
    <property type="component" value="Segment"/>
</dbReference>
<dbReference type="SUPFAM" id="SSF102114">
    <property type="entry name" value="Radical SAM enzymes"/>
    <property type="match status" value="1"/>
</dbReference>
<keyword evidence="5" id="KW-0408">Iron</keyword>
<evidence type="ECO:0000259" key="7">
    <source>
        <dbReference type="PROSITE" id="PS51918"/>
    </source>
</evidence>